<organism evidence="13 14">
    <name type="scientific">Abyssibacter profundi</name>
    <dbReference type="NCBI Taxonomy" id="2182787"/>
    <lineage>
        <taxon>Bacteria</taxon>
        <taxon>Pseudomonadati</taxon>
        <taxon>Pseudomonadota</taxon>
        <taxon>Gammaproteobacteria</taxon>
        <taxon>Chromatiales</taxon>
        <taxon>Oceanococcaceae</taxon>
        <taxon>Abyssibacter</taxon>
    </lineage>
</organism>
<dbReference type="Gene3D" id="3.30.230.10">
    <property type="match status" value="1"/>
</dbReference>
<evidence type="ECO:0000256" key="9">
    <source>
        <dbReference type="ARBA" id="ARBA00032554"/>
    </source>
</evidence>
<comment type="similarity">
    <text evidence="1 10">Belongs to the GHMP kinase family. IspE subfamily.</text>
</comment>
<evidence type="ECO:0000259" key="11">
    <source>
        <dbReference type="Pfam" id="PF00288"/>
    </source>
</evidence>
<evidence type="ECO:0000256" key="3">
    <source>
        <dbReference type="ARBA" id="ARBA00017473"/>
    </source>
</evidence>
<evidence type="ECO:0000256" key="5">
    <source>
        <dbReference type="ARBA" id="ARBA00022741"/>
    </source>
</evidence>
<evidence type="ECO:0000256" key="7">
    <source>
        <dbReference type="ARBA" id="ARBA00022840"/>
    </source>
</evidence>
<keyword evidence="7 10" id="KW-0067">ATP-binding</keyword>
<keyword evidence="14" id="KW-1185">Reference proteome</keyword>
<dbReference type="SUPFAM" id="SSF54211">
    <property type="entry name" value="Ribosomal protein S5 domain 2-like"/>
    <property type="match status" value="1"/>
</dbReference>
<evidence type="ECO:0000256" key="6">
    <source>
        <dbReference type="ARBA" id="ARBA00022777"/>
    </source>
</evidence>
<dbReference type="OrthoDB" id="9809438at2"/>
<keyword evidence="8 10" id="KW-0414">Isoprene biosynthesis</keyword>
<dbReference type="InterPro" id="IPR014721">
    <property type="entry name" value="Ribsml_uS5_D2-typ_fold_subgr"/>
</dbReference>
<dbReference type="PANTHER" id="PTHR43527:SF2">
    <property type="entry name" value="4-DIPHOSPHOCYTIDYL-2-C-METHYL-D-ERYTHRITOL KINASE, CHLOROPLASTIC"/>
    <property type="match status" value="1"/>
</dbReference>
<dbReference type="SUPFAM" id="SSF55060">
    <property type="entry name" value="GHMP Kinase, C-terminal domain"/>
    <property type="match status" value="1"/>
</dbReference>
<dbReference type="Pfam" id="PF00288">
    <property type="entry name" value="GHMP_kinases_N"/>
    <property type="match status" value="1"/>
</dbReference>
<dbReference type="Proteomes" id="UP000251800">
    <property type="component" value="Unassembled WGS sequence"/>
</dbReference>
<keyword evidence="6 10" id="KW-0418">Kinase</keyword>
<accession>A0A363UQ31</accession>
<feature type="domain" description="GHMP kinase N-terminal" evidence="11">
    <location>
        <begin position="67"/>
        <end position="142"/>
    </location>
</feature>
<comment type="function">
    <text evidence="10">Catalyzes the phosphorylation of the position 2 hydroxy group of 4-diphosphocytidyl-2C-methyl-D-erythritol.</text>
</comment>
<dbReference type="GO" id="GO:0019288">
    <property type="term" value="P:isopentenyl diphosphate biosynthetic process, methylerythritol 4-phosphate pathway"/>
    <property type="evidence" value="ECO:0007669"/>
    <property type="project" value="UniProtKB-UniRule"/>
</dbReference>
<feature type="active site" evidence="10">
    <location>
        <position position="137"/>
    </location>
</feature>
<evidence type="ECO:0000256" key="4">
    <source>
        <dbReference type="ARBA" id="ARBA00022679"/>
    </source>
</evidence>
<gene>
    <name evidence="10" type="primary">ispE</name>
    <name evidence="13" type="ORF">DEH80_00055</name>
</gene>
<keyword evidence="4 10" id="KW-0808">Transferase</keyword>
<dbReference type="InterPro" id="IPR004424">
    <property type="entry name" value="IspE"/>
</dbReference>
<evidence type="ECO:0000256" key="10">
    <source>
        <dbReference type="HAMAP-Rule" id="MF_00061"/>
    </source>
</evidence>
<dbReference type="GO" id="GO:0016114">
    <property type="term" value="P:terpenoid biosynthetic process"/>
    <property type="evidence" value="ECO:0007669"/>
    <property type="project" value="UniProtKB-UniRule"/>
</dbReference>
<dbReference type="Gene3D" id="3.30.70.890">
    <property type="entry name" value="GHMP kinase, C-terminal domain"/>
    <property type="match status" value="1"/>
</dbReference>
<dbReference type="EMBL" id="QEQK01000001">
    <property type="protein sequence ID" value="PWN57571.1"/>
    <property type="molecule type" value="Genomic_DNA"/>
</dbReference>
<name>A0A363UQ31_9GAMM</name>
<dbReference type="PANTHER" id="PTHR43527">
    <property type="entry name" value="4-DIPHOSPHOCYTIDYL-2-C-METHYL-D-ERYTHRITOL KINASE, CHLOROPLASTIC"/>
    <property type="match status" value="1"/>
</dbReference>
<dbReference type="UniPathway" id="UPA00056">
    <property type="reaction ID" value="UER00094"/>
</dbReference>
<evidence type="ECO:0000259" key="12">
    <source>
        <dbReference type="Pfam" id="PF08544"/>
    </source>
</evidence>
<dbReference type="InterPro" id="IPR036554">
    <property type="entry name" value="GHMP_kinase_C_sf"/>
</dbReference>
<protein>
    <recommendedName>
        <fullName evidence="3 10">4-diphosphocytidyl-2-C-methyl-D-erythritol kinase</fullName>
        <shortName evidence="10">CMK</shortName>
        <ecNumber evidence="2 10">2.7.1.148</ecNumber>
    </recommendedName>
    <alternativeName>
        <fullName evidence="9 10">4-(cytidine-5'-diphospho)-2-C-methyl-D-erythritol kinase</fullName>
    </alternativeName>
</protein>
<evidence type="ECO:0000256" key="1">
    <source>
        <dbReference type="ARBA" id="ARBA00009684"/>
    </source>
</evidence>
<dbReference type="NCBIfam" id="TIGR00154">
    <property type="entry name" value="ispE"/>
    <property type="match status" value="1"/>
</dbReference>
<dbReference type="InterPro" id="IPR020568">
    <property type="entry name" value="Ribosomal_Su5_D2-typ_SF"/>
</dbReference>
<dbReference type="Pfam" id="PF08544">
    <property type="entry name" value="GHMP_kinases_C"/>
    <property type="match status" value="1"/>
</dbReference>
<dbReference type="GO" id="GO:0050515">
    <property type="term" value="F:4-(cytidine 5'-diphospho)-2-C-methyl-D-erythritol kinase activity"/>
    <property type="evidence" value="ECO:0007669"/>
    <property type="project" value="UniProtKB-UniRule"/>
</dbReference>
<sequence>MTEQRWVSPAKLNLCLHINGRYDNGYHALQSVFVPITLCDTIDIRPRDDQRIERLGGLPELPAEDDLALKAARSLSHHMGGHPFGVDLRIDKVIPAGAGLGGGSSNAATVLVALNALWEAGCDHPTLMQLATSLGADVPFFLDASPAWVEGIGEQMTPVTVDDAVFLVVVPAVHISTATVFTHPKLTRNQPLTKMSALSRSGHVSEIVENGVNNCEPVVRELAPEVVQVFEWLEEFGAPRMSGTGSAVFVVLDDVAAAGAALDRLPARWRGWVSQIWSGSRCMAADSG</sequence>
<evidence type="ECO:0000256" key="8">
    <source>
        <dbReference type="ARBA" id="ARBA00023229"/>
    </source>
</evidence>
<reference evidence="13 14" key="1">
    <citation type="submission" date="2018-05" db="EMBL/GenBank/DDBJ databases">
        <title>Abyssibacter profundi OUC007T gen. nov., sp. nov, a marine bacterium isolated from seawater of the Mariana Trench.</title>
        <authorList>
            <person name="Zhou S."/>
        </authorList>
    </citation>
    <scope>NUCLEOTIDE SEQUENCE [LARGE SCALE GENOMIC DNA]</scope>
    <source>
        <strain evidence="13 14">OUC007</strain>
    </source>
</reference>
<dbReference type="InterPro" id="IPR013750">
    <property type="entry name" value="GHMP_kinase_C_dom"/>
</dbReference>
<dbReference type="AlphaFoldDB" id="A0A363UQ31"/>
<comment type="catalytic activity">
    <reaction evidence="10">
        <text>4-CDP-2-C-methyl-D-erythritol + ATP = 4-CDP-2-C-methyl-D-erythritol 2-phosphate + ADP + H(+)</text>
        <dbReference type="Rhea" id="RHEA:18437"/>
        <dbReference type="ChEBI" id="CHEBI:15378"/>
        <dbReference type="ChEBI" id="CHEBI:30616"/>
        <dbReference type="ChEBI" id="CHEBI:57823"/>
        <dbReference type="ChEBI" id="CHEBI:57919"/>
        <dbReference type="ChEBI" id="CHEBI:456216"/>
        <dbReference type="EC" id="2.7.1.148"/>
    </reaction>
</comment>
<keyword evidence="5 10" id="KW-0547">Nucleotide-binding</keyword>
<evidence type="ECO:0000313" key="13">
    <source>
        <dbReference type="EMBL" id="PWN57571.1"/>
    </source>
</evidence>
<feature type="binding site" evidence="10">
    <location>
        <begin position="95"/>
        <end position="105"/>
    </location>
    <ligand>
        <name>ATP</name>
        <dbReference type="ChEBI" id="CHEBI:30616"/>
    </ligand>
</feature>
<comment type="pathway">
    <text evidence="10">Isoprenoid biosynthesis; isopentenyl diphosphate biosynthesis via DXP pathway; isopentenyl diphosphate from 1-deoxy-D-xylulose 5-phosphate: step 3/6.</text>
</comment>
<evidence type="ECO:0000313" key="14">
    <source>
        <dbReference type="Proteomes" id="UP000251800"/>
    </source>
</evidence>
<proteinExistence type="inferred from homology"/>
<dbReference type="RefSeq" id="WP_109718427.1">
    <property type="nucleotide sequence ID" value="NZ_QEQK01000001.1"/>
</dbReference>
<feature type="domain" description="GHMP kinase C-terminal" evidence="12">
    <location>
        <begin position="210"/>
        <end position="270"/>
    </location>
</feature>
<feature type="active site" evidence="10">
    <location>
        <position position="11"/>
    </location>
</feature>
<dbReference type="GO" id="GO:0005524">
    <property type="term" value="F:ATP binding"/>
    <property type="evidence" value="ECO:0007669"/>
    <property type="project" value="UniProtKB-UniRule"/>
</dbReference>
<dbReference type="InterPro" id="IPR006204">
    <property type="entry name" value="GHMP_kinase_N_dom"/>
</dbReference>
<dbReference type="PIRSF" id="PIRSF010376">
    <property type="entry name" value="IspE"/>
    <property type="match status" value="1"/>
</dbReference>
<dbReference type="EC" id="2.7.1.148" evidence="2 10"/>
<evidence type="ECO:0000256" key="2">
    <source>
        <dbReference type="ARBA" id="ARBA00012052"/>
    </source>
</evidence>
<comment type="caution">
    <text evidence="13">The sequence shown here is derived from an EMBL/GenBank/DDBJ whole genome shotgun (WGS) entry which is preliminary data.</text>
</comment>
<dbReference type="HAMAP" id="MF_00061">
    <property type="entry name" value="IspE"/>
    <property type="match status" value="1"/>
</dbReference>